<dbReference type="GO" id="GO:0004347">
    <property type="term" value="F:glucose-6-phosphate isomerase activity"/>
    <property type="evidence" value="ECO:0007669"/>
    <property type="project" value="UniProtKB-EC"/>
</dbReference>
<dbReference type="InterPro" id="IPR018189">
    <property type="entry name" value="Phosphoglucose_isomerase_CS"/>
</dbReference>
<dbReference type="EC" id="5.3.1.9" evidence="3 9"/>
<dbReference type="PANTHER" id="PTHR11469:SF1">
    <property type="entry name" value="GLUCOSE-6-PHOSPHATE ISOMERASE"/>
    <property type="match status" value="1"/>
</dbReference>
<dbReference type="GO" id="GO:0051156">
    <property type="term" value="P:glucose 6-phosphate metabolic process"/>
    <property type="evidence" value="ECO:0007669"/>
    <property type="project" value="TreeGrafter"/>
</dbReference>
<keyword evidence="4 9" id="KW-0312">Gluconeogenesis</keyword>
<keyword evidence="6 9" id="KW-0324">Glycolysis</keyword>
<dbReference type="InterPro" id="IPR035476">
    <property type="entry name" value="SIS_PGI_1"/>
</dbReference>
<keyword evidence="5" id="KW-0963">Cytoplasm</keyword>
<dbReference type="PROSITE" id="PS51463">
    <property type="entry name" value="P_GLUCOSE_ISOMERASE_3"/>
    <property type="match status" value="1"/>
</dbReference>
<evidence type="ECO:0000256" key="4">
    <source>
        <dbReference type="ARBA" id="ARBA00022432"/>
    </source>
</evidence>
<dbReference type="SUPFAM" id="SSF53697">
    <property type="entry name" value="SIS domain"/>
    <property type="match status" value="1"/>
</dbReference>
<dbReference type="GO" id="GO:0005829">
    <property type="term" value="C:cytosol"/>
    <property type="evidence" value="ECO:0007669"/>
    <property type="project" value="TreeGrafter"/>
</dbReference>
<comment type="similarity">
    <text evidence="2 9">Belongs to the GPI family.</text>
</comment>
<comment type="pathway">
    <text evidence="1 9">Carbohydrate degradation; glycolysis; D-glyceraldehyde 3-phosphate and glycerone phosphate from D-glucose: step 2/4.</text>
</comment>
<evidence type="ECO:0000256" key="5">
    <source>
        <dbReference type="ARBA" id="ARBA00022490"/>
    </source>
</evidence>
<dbReference type="Pfam" id="PF00342">
    <property type="entry name" value="PGI"/>
    <property type="match status" value="1"/>
</dbReference>
<evidence type="ECO:0000256" key="7">
    <source>
        <dbReference type="ARBA" id="ARBA00023235"/>
    </source>
</evidence>
<gene>
    <name evidence="10" type="primary">pgi</name>
    <name evidence="10" type="ORF">PlMoll_0540</name>
</gene>
<keyword evidence="7 9" id="KW-0413">Isomerase</keyword>
<dbReference type="UniPathway" id="UPA00109">
    <property type="reaction ID" value="UER00181"/>
</dbReference>
<evidence type="ECO:0000313" key="10">
    <source>
        <dbReference type="EMBL" id="QIQ09891.1"/>
    </source>
</evidence>
<sequence length="427" mass="48865">MLKFVTSNAIQISESAIQKKYQKEVDKIQRQMMSSTLPGLEKLGWVNIIDYYSNQQLLAMKKKAQQWKKQNLKYVLVIGIGGSYLGVRAAIEMVQGSIGFGHHKFIYIHNMSSSYIYDVIKKIGKNKFSIIVISKSGTTIEPAVTFRIFKEIMCKNFGKEYCQKMIVAITDSCSGTLHKLAKANKWTMFYIPDDIGGRYSTLTPVGMFPMVLAGLDPLEVLKGAKKALDDTKTFSLKSNSAFLYACYRHYFHVVKKLQIENFIVYDPSLTMIGEQWKQLFGESEGKSHKAMYPTVSLFTTDLHALGQYLQQGTRNFCETTLWVDEPRKDFKLSINDNTDGLKYLDKKTLNYINEQAFKGTVLAHTKNGKTNNLIIHITRCDSYHYGYLYIWLCRAAMMSGYLLKINPFDQPGVEAYKTNMFSLLKRK</sequence>
<dbReference type="InterPro" id="IPR001672">
    <property type="entry name" value="G6P_Isomerase"/>
</dbReference>
<dbReference type="InterPro" id="IPR035482">
    <property type="entry name" value="SIS_PGI_2"/>
</dbReference>
<dbReference type="EMBL" id="MN991199">
    <property type="protein sequence ID" value="QIQ09891.1"/>
    <property type="molecule type" value="Genomic_DNA"/>
</dbReference>
<name>A0A6G9HGQ5_9MOLU</name>
<accession>A0A6G9HGQ5</accession>
<proteinExistence type="inferred from homology"/>
<dbReference type="PROSITE" id="PS00174">
    <property type="entry name" value="P_GLUCOSE_ISOMERASE_2"/>
    <property type="match status" value="1"/>
</dbReference>
<organism evidence="10">
    <name type="scientific">uncultured Mycoplasmataceae bacterium</name>
    <dbReference type="NCBI Taxonomy" id="300027"/>
    <lineage>
        <taxon>Bacteria</taxon>
        <taxon>Bacillati</taxon>
        <taxon>Mycoplasmatota</taxon>
        <taxon>Mollicutes</taxon>
        <taxon>Mycoplasmataceae</taxon>
        <taxon>environmental samples</taxon>
    </lineage>
</organism>
<evidence type="ECO:0000256" key="3">
    <source>
        <dbReference type="ARBA" id="ARBA00011952"/>
    </source>
</evidence>
<dbReference type="Gene3D" id="3.40.50.10490">
    <property type="entry name" value="Glucose-6-phosphate isomerase like protein, domain 1"/>
    <property type="match status" value="2"/>
</dbReference>
<dbReference type="GO" id="GO:0006094">
    <property type="term" value="P:gluconeogenesis"/>
    <property type="evidence" value="ECO:0007669"/>
    <property type="project" value="UniProtKB-KW"/>
</dbReference>
<dbReference type="AlphaFoldDB" id="A0A6G9HGQ5"/>
<dbReference type="GO" id="GO:0097367">
    <property type="term" value="F:carbohydrate derivative binding"/>
    <property type="evidence" value="ECO:0007669"/>
    <property type="project" value="InterPro"/>
</dbReference>
<evidence type="ECO:0000256" key="9">
    <source>
        <dbReference type="RuleBase" id="RU000612"/>
    </source>
</evidence>
<evidence type="ECO:0000256" key="8">
    <source>
        <dbReference type="ARBA" id="ARBA00029321"/>
    </source>
</evidence>
<dbReference type="CDD" id="cd05015">
    <property type="entry name" value="SIS_PGI_1"/>
    <property type="match status" value="1"/>
</dbReference>
<comment type="catalytic activity">
    <reaction evidence="8 9">
        <text>alpha-D-glucose 6-phosphate = beta-D-fructose 6-phosphate</text>
        <dbReference type="Rhea" id="RHEA:11816"/>
        <dbReference type="ChEBI" id="CHEBI:57634"/>
        <dbReference type="ChEBI" id="CHEBI:58225"/>
        <dbReference type="EC" id="5.3.1.9"/>
    </reaction>
</comment>
<dbReference type="PANTHER" id="PTHR11469">
    <property type="entry name" value="GLUCOSE-6-PHOSPHATE ISOMERASE"/>
    <property type="match status" value="1"/>
</dbReference>
<evidence type="ECO:0000256" key="1">
    <source>
        <dbReference type="ARBA" id="ARBA00004926"/>
    </source>
</evidence>
<dbReference type="PROSITE" id="PS00765">
    <property type="entry name" value="P_GLUCOSE_ISOMERASE_1"/>
    <property type="match status" value="1"/>
</dbReference>
<dbReference type="PRINTS" id="PR00662">
    <property type="entry name" value="G6PISOMERASE"/>
</dbReference>
<dbReference type="CDD" id="cd05016">
    <property type="entry name" value="SIS_PGI_2"/>
    <property type="match status" value="1"/>
</dbReference>
<dbReference type="InterPro" id="IPR046348">
    <property type="entry name" value="SIS_dom_sf"/>
</dbReference>
<reference evidence="10" key="1">
    <citation type="journal article" date="2020" name="J. ISSAAS">
        <title>Lactobacilli and other gastrointestinal microbiota of Peromyscus leucopus, reservoir host for agents of Lyme disease and other zoonoses in North America.</title>
        <authorList>
            <person name="Milovic A."/>
            <person name="Bassam K."/>
            <person name="Shao H."/>
            <person name="Chatzistamou I."/>
            <person name="Tufts D.M."/>
            <person name="Diuk-Wasser M."/>
            <person name="Barbour A.G."/>
        </authorList>
    </citation>
    <scope>NUCLEOTIDE SEQUENCE</scope>
    <source>
        <strain evidence="10">LL85</strain>
    </source>
</reference>
<dbReference type="GO" id="GO:0048029">
    <property type="term" value="F:monosaccharide binding"/>
    <property type="evidence" value="ECO:0007669"/>
    <property type="project" value="TreeGrafter"/>
</dbReference>
<evidence type="ECO:0000256" key="6">
    <source>
        <dbReference type="ARBA" id="ARBA00023152"/>
    </source>
</evidence>
<dbReference type="NCBIfam" id="NF010697">
    <property type="entry name" value="PRK14097.1"/>
    <property type="match status" value="1"/>
</dbReference>
<protein>
    <recommendedName>
        <fullName evidence="3 9">Glucose-6-phosphate isomerase</fullName>
        <ecNumber evidence="3 9">5.3.1.9</ecNumber>
    </recommendedName>
</protein>
<evidence type="ECO:0000256" key="2">
    <source>
        <dbReference type="ARBA" id="ARBA00006604"/>
    </source>
</evidence>
<dbReference type="FunFam" id="3.40.50.10490:FF:000016">
    <property type="entry name" value="Glucose-6-phosphate isomerase"/>
    <property type="match status" value="1"/>
</dbReference>
<dbReference type="GO" id="GO:0006096">
    <property type="term" value="P:glycolytic process"/>
    <property type="evidence" value="ECO:0007669"/>
    <property type="project" value="UniProtKB-UniPathway"/>
</dbReference>